<dbReference type="EMBL" id="JAYWIO010000002">
    <property type="protein sequence ID" value="KAK7281033.1"/>
    <property type="molecule type" value="Genomic_DNA"/>
</dbReference>
<dbReference type="Proteomes" id="UP001372338">
    <property type="component" value="Unassembled WGS sequence"/>
</dbReference>
<evidence type="ECO:0000256" key="1">
    <source>
        <dbReference type="SAM" id="MobiDB-lite"/>
    </source>
</evidence>
<name>A0AAN9IHG6_CROPI</name>
<evidence type="ECO:0000313" key="3">
    <source>
        <dbReference type="Proteomes" id="UP001372338"/>
    </source>
</evidence>
<sequence>MTSNSKSLPSLTPSYASGINKNDNAVVAGAGGSVERCGAIRRGGAAVLLGDYREEQGSDAVDKRSSKEMG</sequence>
<evidence type="ECO:0000313" key="2">
    <source>
        <dbReference type="EMBL" id="KAK7281033.1"/>
    </source>
</evidence>
<feature type="region of interest" description="Disordered" evidence="1">
    <location>
        <begin position="1"/>
        <end position="22"/>
    </location>
</feature>
<keyword evidence="3" id="KW-1185">Reference proteome</keyword>
<protein>
    <submittedName>
        <fullName evidence="2">Uncharacterized protein</fullName>
    </submittedName>
</protein>
<feature type="region of interest" description="Disordered" evidence="1">
    <location>
        <begin position="51"/>
        <end position="70"/>
    </location>
</feature>
<accession>A0AAN9IHG6</accession>
<gene>
    <name evidence="2" type="ORF">RIF29_08674</name>
</gene>
<dbReference type="AlphaFoldDB" id="A0AAN9IHG6"/>
<organism evidence="2 3">
    <name type="scientific">Crotalaria pallida</name>
    <name type="common">Smooth rattlebox</name>
    <name type="synonym">Crotalaria striata</name>
    <dbReference type="NCBI Taxonomy" id="3830"/>
    <lineage>
        <taxon>Eukaryota</taxon>
        <taxon>Viridiplantae</taxon>
        <taxon>Streptophyta</taxon>
        <taxon>Embryophyta</taxon>
        <taxon>Tracheophyta</taxon>
        <taxon>Spermatophyta</taxon>
        <taxon>Magnoliopsida</taxon>
        <taxon>eudicotyledons</taxon>
        <taxon>Gunneridae</taxon>
        <taxon>Pentapetalae</taxon>
        <taxon>rosids</taxon>
        <taxon>fabids</taxon>
        <taxon>Fabales</taxon>
        <taxon>Fabaceae</taxon>
        <taxon>Papilionoideae</taxon>
        <taxon>50 kb inversion clade</taxon>
        <taxon>genistoids sensu lato</taxon>
        <taxon>core genistoids</taxon>
        <taxon>Crotalarieae</taxon>
        <taxon>Crotalaria</taxon>
    </lineage>
</organism>
<proteinExistence type="predicted"/>
<reference evidence="2 3" key="1">
    <citation type="submission" date="2024-01" db="EMBL/GenBank/DDBJ databases">
        <title>The genomes of 5 underutilized Papilionoideae crops provide insights into root nodulation and disease resistanc.</title>
        <authorList>
            <person name="Yuan L."/>
        </authorList>
    </citation>
    <scope>NUCLEOTIDE SEQUENCE [LARGE SCALE GENOMIC DNA]</scope>
    <source>
        <strain evidence="2">ZHUSHIDOU_FW_LH</strain>
        <tissue evidence="2">Leaf</tissue>
    </source>
</reference>
<comment type="caution">
    <text evidence="2">The sequence shown here is derived from an EMBL/GenBank/DDBJ whole genome shotgun (WGS) entry which is preliminary data.</text>
</comment>